<feature type="compositionally biased region" description="Low complexity" evidence="1">
    <location>
        <begin position="141"/>
        <end position="168"/>
    </location>
</feature>
<dbReference type="KEGG" id="rsx:RhiXN_10607"/>
<dbReference type="AlphaFoldDB" id="A0A8H8T1A0"/>
<reference evidence="2" key="1">
    <citation type="submission" date="2020-05" db="EMBL/GenBank/DDBJ databases">
        <title>Evolutionary and genomic comparisons of hybrid uninucleate and nonhybrid Rhizoctonia fungi.</title>
        <authorList>
            <person name="Li C."/>
            <person name="Chen X."/>
        </authorList>
    </citation>
    <scope>NUCLEOTIDE SEQUENCE</scope>
    <source>
        <strain evidence="2">AG-1 IA</strain>
    </source>
</reference>
<accession>A0A8H8T1A0</accession>
<protein>
    <submittedName>
        <fullName evidence="2">Retrovirus-related Pol polyprotein from transposon</fullName>
    </submittedName>
</protein>
<name>A0A8H8T1A0_9AGAM</name>
<dbReference type="GeneID" id="67032886"/>
<feature type="compositionally biased region" description="Polar residues" evidence="1">
    <location>
        <begin position="89"/>
        <end position="108"/>
    </location>
</feature>
<feature type="region of interest" description="Disordered" evidence="1">
    <location>
        <begin position="276"/>
        <end position="311"/>
    </location>
</feature>
<feature type="compositionally biased region" description="Polar residues" evidence="1">
    <location>
        <begin position="375"/>
        <end position="385"/>
    </location>
</feature>
<sequence length="615" mass="69628">MWKPPEHLHRSSRSELGLRTTRDHRSTTLKQVPSTSTAFDTPQPAALHPLTSPTHSINLSNSTNAARLPNSTTPLPRAHQDARKHGLMTNYSKATPSTSSTAQPRSTTPPRPKHQSRYSSDMNDNCIHLDAALRMYLDTNNNHANNTETTSNSSRRSQQSSQCWSISNKRSQHENNSLTVSDTHNIVVVNKDTLRRAHNSSIHTSKEWFRERDAPFSPSHRRKEAVSSSTSTHEARTATAQHERVENYMDDRHKRSYQQLSSKQSLLKDIYSPSTERTLPCIPRDPPYTAGDPSHALSNPPCSLIDHNSEDPVNPLNHSISYDTMQDNYLVNNTDNGCEASGSQLSFEPDTESKYLPATVRQPEEWHTKTKTRRGQATVSSQCSPDQAISYNRRYESVAESLDLSKYAPTVAVQLDEWLVQPRTWQHEETTSSRHSTEQVTPHDSRSSSATSSPELRKYLPYLPDTPAYAITDKEIADYLFQPASAGLISETRLDPEISRARRALWRLARNLYNLPMPTQQDSYTPNQSCETWAVHLFELLDIVTTFRPTCLITNKLIPAQDIHYWPEYGKLHIAYNSLVAKIIRQSNEFNLLLLTPEWPASKCLFDACVRSSSC</sequence>
<evidence type="ECO:0000313" key="2">
    <source>
        <dbReference type="EMBL" id="QRW24283.1"/>
    </source>
</evidence>
<organism evidence="2 3">
    <name type="scientific">Rhizoctonia solani</name>
    <dbReference type="NCBI Taxonomy" id="456999"/>
    <lineage>
        <taxon>Eukaryota</taxon>
        <taxon>Fungi</taxon>
        <taxon>Dikarya</taxon>
        <taxon>Basidiomycota</taxon>
        <taxon>Agaricomycotina</taxon>
        <taxon>Agaricomycetes</taxon>
        <taxon>Cantharellales</taxon>
        <taxon>Ceratobasidiaceae</taxon>
        <taxon>Rhizoctonia</taxon>
    </lineage>
</organism>
<feature type="region of interest" description="Disordered" evidence="1">
    <location>
        <begin position="141"/>
        <end position="178"/>
    </location>
</feature>
<feature type="region of interest" description="Disordered" evidence="1">
    <location>
        <begin position="365"/>
        <end position="385"/>
    </location>
</feature>
<feature type="region of interest" description="Disordered" evidence="1">
    <location>
        <begin position="213"/>
        <end position="244"/>
    </location>
</feature>
<feature type="compositionally biased region" description="Basic and acidic residues" evidence="1">
    <location>
        <begin position="428"/>
        <end position="446"/>
    </location>
</feature>
<dbReference type="RefSeq" id="XP_043184520.1">
    <property type="nucleotide sequence ID" value="XM_043330423.1"/>
</dbReference>
<feature type="region of interest" description="Disordered" evidence="1">
    <location>
        <begin position="428"/>
        <end position="457"/>
    </location>
</feature>
<feature type="compositionally biased region" description="Basic and acidic residues" evidence="1">
    <location>
        <begin position="233"/>
        <end position="244"/>
    </location>
</feature>
<feature type="compositionally biased region" description="Polar residues" evidence="1">
    <location>
        <begin position="51"/>
        <end position="74"/>
    </location>
</feature>
<evidence type="ECO:0000313" key="3">
    <source>
        <dbReference type="Proteomes" id="UP000650533"/>
    </source>
</evidence>
<dbReference type="Proteomes" id="UP000650533">
    <property type="component" value="Chromosome 11"/>
</dbReference>
<evidence type="ECO:0000256" key="1">
    <source>
        <dbReference type="SAM" id="MobiDB-lite"/>
    </source>
</evidence>
<feature type="compositionally biased region" description="Basic and acidic residues" evidence="1">
    <location>
        <begin position="1"/>
        <end position="13"/>
    </location>
</feature>
<feature type="compositionally biased region" description="Polar residues" evidence="1">
    <location>
        <begin position="28"/>
        <end position="40"/>
    </location>
</feature>
<feature type="region of interest" description="Disordered" evidence="1">
    <location>
        <begin position="1"/>
        <end position="122"/>
    </location>
</feature>
<proteinExistence type="predicted"/>
<gene>
    <name evidence="2" type="ORF">RhiXN_10607</name>
</gene>
<dbReference type="EMBL" id="CP059668">
    <property type="protein sequence ID" value="QRW24283.1"/>
    <property type="molecule type" value="Genomic_DNA"/>
</dbReference>